<evidence type="ECO:0008006" key="4">
    <source>
        <dbReference type="Google" id="ProtNLM"/>
    </source>
</evidence>
<dbReference type="RefSeq" id="WP_152747942.1">
    <property type="nucleotide sequence ID" value="NZ_VUAZ01000178.1"/>
</dbReference>
<evidence type="ECO:0000313" key="3">
    <source>
        <dbReference type="Proteomes" id="UP000326112"/>
    </source>
</evidence>
<feature type="transmembrane region" description="Helical" evidence="1">
    <location>
        <begin position="175"/>
        <end position="196"/>
    </location>
</feature>
<feature type="transmembrane region" description="Helical" evidence="1">
    <location>
        <begin position="110"/>
        <end position="132"/>
    </location>
</feature>
<feature type="transmembrane region" description="Helical" evidence="1">
    <location>
        <begin position="144"/>
        <end position="163"/>
    </location>
</feature>
<organism evidence="2 3">
    <name type="scientific">Pseudomonas kitaguniensis</name>
    <dbReference type="NCBI Taxonomy" id="2607908"/>
    <lineage>
        <taxon>Bacteria</taxon>
        <taxon>Pseudomonadati</taxon>
        <taxon>Pseudomonadota</taxon>
        <taxon>Gammaproteobacteria</taxon>
        <taxon>Pseudomonadales</taxon>
        <taxon>Pseudomonadaceae</taxon>
        <taxon>Pseudomonas</taxon>
    </lineage>
</organism>
<keyword evidence="3" id="KW-1185">Reference proteome</keyword>
<keyword evidence="1" id="KW-0472">Membrane</keyword>
<evidence type="ECO:0000256" key="1">
    <source>
        <dbReference type="SAM" id="Phobius"/>
    </source>
</evidence>
<comment type="caution">
    <text evidence="2">The sequence shown here is derived from an EMBL/GenBank/DDBJ whole genome shotgun (WGS) entry which is preliminary data.</text>
</comment>
<proteinExistence type="predicted"/>
<reference evidence="2 3" key="2">
    <citation type="journal article" date="2023" name="Plant Pathol.">
        <title>Dismantling and reorganizing Pseudomonas marginalis sensu#lato.</title>
        <authorList>
            <person name="Sawada H."/>
            <person name="Fujikawa T."/>
            <person name="Satou M."/>
        </authorList>
    </citation>
    <scope>NUCLEOTIDE SEQUENCE [LARGE SCALE GENOMIC DNA]</scope>
    <source>
        <strain evidence="2 3">MAFF 212408</strain>
    </source>
</reference>
<reference evidence="2 3" key="1">
    <citation type="journal article" date="2020" name="Int. J. Syst. Evol. Microbiol.">
        <title>Pseudomonas kitaguniensis sp. nov., a pathogen causing bacterial rot of Welsh onion in Japan.</title>
        <authorList>
            <person name="Sawada H."/>
            <person name="Fujikawa T."/>
            <person name="Nishiwaki Y."/>
            <person name="Horita H."/>
        </authorList>
    </citation>
    <scope>NUCLEOTIDE SEQUENCE [LARGE SCALE GENOMIC DNA]</scope>
    <source>
        <strain evidence="2 3">MAFF 212408</strain>
    </source>
</reference>
<accession>A0A5N7KSB7</accession>
<feature type="transmembrane region" description="Helical" evidence="1">
    <location>
        <begin position="30"/>
        <end position="48"/>
    </location>
</feature>
<gene>
    <name evidence="2" type="ORF">F0169_25300</name>
</gene>
<keyword evidence="1" id="KW-1133">Transmembrane helix</keyword>
<feature type="transmembrane region" description="Helical" evidence="1">
    <location>
        <begin position="68"/>
        <end position="89"/>
    </location>
</feature>
<dbReference type="EMBL" id="VUAZ01000178">
    <property type="protein sequence ID" value="MPR05096.1"/>
    <property type="molecule type" value="Genomic_DNA"/>
</dbReference>
<sequence>MSIDLKDKKKTDIYGPLSCEELKRFGAENAVLFLVYLLFSAALLYWGACLNPAVGAYLNIAYGEGLAPVSILLLATLAFVVAGIARFFGGVSYARRDGLLVLFALAPTRFLISLMLTYFAYLIGFIVACYFLEFPIGTELWSGVIYLPLSILFVSFMSPRVFFKSCAFKCTKGENRLFGGFIVLIPVLVAIFWVTFVSKPADHVKAEKTVALPVMCWYGKPAFIP</sequence>
<name>A0A5N7KSB7_9PSED</name>
<keyword evidence="1" id="KW-0812">Transmembrane</keyword>
<protein>
    <recommendedName>
        <fullName evidence="4">Yip1 domain-containing protein</fullName>
    </recommendedName>
</protein>
<evidence type="ECO:0000313" key="2">
    <source>
        <dbReference type="EMBL" id="MPR05096.1"/>
    </source>
</evidence>
<dbReference type="Proteomes" id="UP000326112">
    <property type="component" value="Unassembled WGS sequence"/>
</dbReference>